<evidence type="ECO:0000313" key="1">
    <source>
        <dbReference type="EMBL" id="KRZ25225.1"/>
    </source>
</evidence>
<dbReference type="Proteomes" id="UP000054826">
    <property type="component" value="Unassembled WGS sequence"/>
</dbReference>
<reference evidence="1 2" key="1">
    <citation type="submission" date="2015-01" db="EMBL/GenBank/DDBJ databases">
        <title>Evolution of Trichinella species and genotypes.</title>
        <authorList>
            <person name="Korhonen P.K."/>
            <person name="Edoardo P."/>
            <person name="Giuseppe L.R."/>
            <person name="Gasser R.B."/>
        </authorList>
    </citation>
    <scope>NUCLEOTIDE SEQUENCE [LARGE SCALE GENOMIC DNA]</scope>
    <source>
        <strain evidence="1">ISS176</strain>
    </source>
</reference>
<organism evidence="1 2">
    <name type="scientific">Trichinella pseudospiralis</name>
    <name type="common">Parasitic roundworm</name>
    <dbReference type="NCBI Taxonomy" id="6337"/>
    <lineage>
        <taxon>Eukaryota</taxon>
        <taxon>Metazoa</taxon>
        <taxon>Ecdysozoa</taxon>
        <taxon>Nematoda</taxon>
        <taxon>Enoplea</taxon>
        <taxon>Dorylaimia</taxon>
        <taxon>Trichinellida</taxon>
        <taxon>Trichinellidae</taxon>
        <taxon>Trichinella</taxon>
    </lineage>
</organism>
<gene>
    <name evidence="1" type="ORF">T4C_12541</name>
</gene>
<dbReference type="EMBL" id="JYDV01000202">
    <property type="protein sequence ID" value="KRZ25225.1"/>
    <property type="molecule type" value="Genomic_DNA"/>
</dbReference>
<feature type="non-terminal residue" evidence="1">
    <location>
        <position position="1"/>
    </location>
</feature>
<sequence>LMVSYCREEHNYYYCKIISRENFCLLNVLKSNYNVNAYVAIISMRVGKRRTHNIEIWILKLHYSGIKSTGKRRRQSAEIKTKDVCGVPWVSTLLAWHGDTSKTRDKPAWLRFEIMQCLGFDAAKLLYAILFPFHA</sequence>
<name>A0A0V1IQZ8_TRIPS</name>
<evidence type="ECO:0000313" key="2">
    <source>
        <dbReference type="Proteomes" id="UP000054826"/>
    </source>
</evidence>
<comment type="caution">
    <text evidence="1">The sequence shown here is derived from an EMBL/GenBank/DDBJ whole genome shotgun (WGS) entry which is preliminary data.</text>
</comment>
<proteinExistence type="predicted"/>
<dbReference type="AlphaFoldDB" id="A0A0V1IQZ8"/>
<protein>
    <submittedName>
        <fullName evidence="1">Uncharacterized protein</fullName>
    </submittedName>
</protein>
<accession>A0A0V1IQZ8</accession>